<dbReference type="InterPro" id="IPR032252">
    <property type="entry name" value="DUF4827"/>
</dbReference>
<protein>
    <submittedName>
        <fullName evidence="2">DUF4827 domain-containing protein</fullName>
    </submittedName>
</protein>
<dbReference type="Pfam" id="PF16109">
    <property type="entry name" value="DUF4827"/>
    <property type="match status" value="1"/>
</dbReference>
<keyword evidence="3" id="KW-1185">Reference proteome</keyword>
<keyword evidence="1" id="KW-0732">Signal</keyword>
<dbReference type="AlphaFoldDB" id="A0A5C8GFZ0"/>
<name>A0A5C8GFZ0_9BACT</name>
<dbReference type="GO" id="GO:0003755">
    <property type="term" value="F:peptidyl-prolyl cis-trans isomerase activity"/>
    <property type="evidence" value="ECO:0007669"/>
    <property type="project" value="InterPro"/>
</dbReference>
<gene>
    <name evidence="2" type="ORF">ETF27_07700</name>
</gene>
<accession>A0A5C8GFZ0</accession>
<dbReference type="Proteomes" id="UP000321612">
    <property type="component" value="Unassembled WGS sequence"/>
</dbReference>
<dbReference type="EMBL" id="SDIK01000056">
    <property type="protein sequence ID" value="TXJ60850.1"/>
    <property type="molecule type" value="Genomic_DNA"/>
</dbReference>
<dbReference type="InterPro" id="IPR046357">
    <property type="entry name" value="PPIase_dom_sf"/>
</dbReference>
<evidence type="ECO:0000313" key="3">
    <source>
        <dbReference type="Proteomes" id="UP000321612"/>
    </source>
</evidence>
<dbReference type="OrthoDB" id="1096383at2"/>
<organism evidence="2 3">
    <name type="scientific">Prevotella brunnea</name>
    <dbReference type="NCBI Taxonomy" id="2508867"/>
    <lineage>
        <taxon>Bacteria</taxon>
        <taxon>Pseudomonadati</taxon>
        <taxon>Bacteroidota</taxon>
        <taxon>Bacteroidia</taxon>
        <taxon>Bacteroidales</taxon>
        <taxon>Prevotellaceae</taxon>
        <taxon>Prevotella</taxon>
    </lineage>
</organism>
<dbReference type="Gene3D" id="3.10.50.40">
    <property type="match status" value="1"/>
</dbReference>
<proteinExistence type="predicted"/>
<dbReference type="PROSITE" id="PS51257">
    <property type="entry name" value="PROKAR_LIPOPROTEIN"/>
    <property type="match status" value="1"/>
</dbReference>
<feature type="chain" id="PRO_5023109713" evidence="1">
    <location>
        <begin position="19"/>
        <end position="212"/>
    </location>
</feature>
<reference evidence="3" key="1">
    <citation type="submission" date="2019-05" db="EMBL/GenBank/DDBJ databases">
        <title>Prevotella brunnea sp. nov., isolated from a wound of a patient.</title>
        <authorList>
            <person name="Buhl M."/>
        </authorList>
    </citation>
    <scope>NUCLEOTIDE SEQUENCE [LARGE SCALE GENOMIC DNA]</scope>
    <source>
        <strain evidence="3">A2672</strain>
    </source>
</reference>
<dbReference type="RefSeq" id="WP_147785665.1">
    <property type="nucleotide sequence ID" value="NZ_SDIK01000056.1"/>
</dbReference>
<sequence length="212" mass="23794">MKKISILLAILTAIATFAACNGNDTYAEQIERERNSVNEYIVKHGIKVISEDQFERQNFSTDITKNEFVRFNNTGVYMQILHKGIGEKLRKGETATVLCRFDEFNVMEDSLQLTNRSLHWSGIVDKMSVTNTSGTFTASFDKSSSLMFRTYKSASVPPGWLAPLAYIKIGRIKSATDSLAHVRIIVPSTQGHQNASQNVYACFYDITYGRGL</sequence>
<evidence type="ECO:0000313" key="2">
    <source>
        <dbReference type="EMBL" id="TXJ60850.1"/>
    </source>
</evidence>
<evidence type="ECO:0000256" key="1">
    <source>
        <dbReference type="SAM" id="SignalP"/>
    </source>
</evidence>
<comment type="caution">
    <text evidence="2">The sequence shown here is derived from an EMBL/GenBank/DDBJ whole genome shotgun (WGS) entry which is preliminary data.</text>
</comment>
<feature type="signal peptide" evidence="1">
    <location>
        <begin position="1"/>
        <end position="18"/>
    </location>
</feature>